<evidence type="ECO:0000313" key="2">
    <source>
        <dbReference type="Proteomes" id="UP000523139"/>
    </source>
</evidence>
<comment type="caution">
    <text evidence="1">The sequence shown here is derived from an EMBL/GenBank/DDBJ whole genome shotgun (WGS) entry which is preliminary data.</text>
</comment>
<gene>
    <name evidence="1" type="ORF">HGQ17_09305</name>
</gene>
<dbReference type="Proteomes" id="UP000523139">
    <property type="component" value="Unassembled WGS sequence"/>
</dbReference>
<dbReference type="AlphaFoldDB" id="A0A7X8TJX3"/>
<organism evidence="1 2">
    <name type="scientific">Nesterenkonia sedimenti</name>
    <dbReference type="NCBI Taxonomy" id="1463632"/>
    <lineage>
        <taxon>Bacteria</taxon>
        <taxon>Bacillati</taxon>
        <taxon>Actinomycetota</taxon>
        <taxon>Actinomycetes</taxon>
        <taxon>Micrococcales</taxon>
        <taxon>Micrococcaceae</taxon>
        <taxon>Nesterenkonia</taxon>
    </lineage>
</organism>
<proteinExistence type="predicted"/>
<dbReference type="EMBL" id="JABAHY010000008">
    <property type="protein sequence ID" value="NLS10190.1"/>
    <property type="molecule type" value="Genomic_DNA"/>
</dbReference>
<accession>A0A7X8TJX3</accession>
<keyword evidence="2" id="KW-1185">Reference proteome</keyword>
<evidence type="ECO:0000313" key="1">
    <source>
        <dbReference type="EMBL" id="NLS10190.1"/>
    </source>
</evidence>
<dbReference type="SUPFAM" id="SSF53383">
    <property type="entry name" value="PLP-dependent transferases"/>
    <property type="match status" value="1"/>
</dbReference>
<dbReference type="InterPro" id="IPR015424">
    <property type="entry name" value="PyrdxlP-dep_Trfase"/>
</dbReference>
<reference evidence="1 2" key="1">
    <citation type="submission" date="2020-04" db="EMBL/GenBank/DDBJ databases">
        <title>Nesterenkonia sp. nov., isolated from marine sediment.</title>
        <authorList>
            <person name="Zhang G."/>
        </authorList>
    </citation>
    <scope>NUCLEOTIDE SEQUENCE [LARGE SCALE GENOMIC DNA]</scope>
    <source>
        <strain evidence="1 2">MY13</strain>
    </source>
</reference>
<dbReference type="InterPro" id="IPR015422">
    <property type="entry name" value="PyrdxlP-dep_Trfase_small"/>
</dbReference>
<dbReference type="RefSeq" id="WP_168887679.1">
    <property type="nucleotide sequence ID" value="NZ_JABAHY010000008.1"/>
</dbReference>
<dbReference type="Gene3D" id="3.90.1150.10">
    <property type="entry name" value="Aspartate Aminotransferase, domain 1"/>
    <property type="match status" value="1"/>
</dbReference>
<protein>
    <submittedName>
        <fullName evidence="1">Uncharacterized protein</fullName>
    </submittedName>
</protein>
<name>A0A7X8TJX3_9MICC</name>
<sequence>MEPSSKADAIRVIEEAGVVAAPSLRTLWRHLGRHKDQQWRDAACQAGVHAPAQTLLAMDIDPELALGALRLSLGRGTVEADIHAAVSALAEAAQS</sequence>